<evidence type="ECO:0000259" key="3">
    <source>
        <dbReference type="Pfam" id="PF26337"/>
    </source>
</evidence>
<organism evidence="4 5">
    <name type="scientific">Liquorilactobacillus hordei</name>
    <dbReference type="NCBI Taxonomy" id="468911"/>
    <lineage>
        <taxon>Bacteria</taxon>
        <taxon>Bacillati</taxon>
        <taxon>Bacillota</taxon>
        <taxon>Bacilli</taxon>
        <taxon>Lactobacillales</taxon>
        <taxon>Lactobacillaceae</taxon>
        <taxon>Liquorilactobacillus</taxon>
    </lineage>
</organism>
<dbReference type="Pfam" id="PF26334">
    <property type="entry name" value="Gtf3_N"/>
    <property type="match status" value="1"/>
</dbReference>
<dbReference type="InterPro" id="IPR058592">
    <property type="entry name" value="Gtf3_C"/>
</dbReference>
<evidence type="ECO:0008006" key="6">
    <source>
        <dbReference type="Google" id="ProtNLM"/>
    </source>
</evidence>
<dbReference type="AlphaFoldDB" id="A0A3S6QNG2"/>
<dbReference type="Pfam" id="PF26337">
    <property type="entry name" value="Gtf3_C"/>
    <property type="match status" value="1"/>
</dbReference>
<evidence type="ECO:0000313" key="5">
    <source>
        <dbReference type="Proteomes" id="UP000314960"/>
    </source>
</evidence>
<reference evidence="4 5" key="1">
    <citation type="submission" date="2016-11" db="EMBL/GenBank/DDBJ databases">
        <title>Interaction between Lactobacillus species and yeast in water kefir.</title>
        <authorList>
            <person name="Behr J."/>
            <person name="Xu D."/>
            <person name="Vogel R.F."/>
        </authorList>
    </citation>
    <scope>NUCLEOTIDE SEQUENCE [LARGE SCALE GENOMIC DNA]</scope>
    <source>
        <strain evidence="4 5">TMW 1.1822</strain>
    </source>
</reference>
<name>A0A3S6QNG2_9LACO</name>
<evidence type="ECO:0000256" key="1">
    <source>
        <dbReference type="ARBA" id="ARBA00022679"/>
    </source>
</evidence>
<dbReference type="KEGG" id="lhw:BSQ49_04365"/>
<accession>A0A3S6QNG2</accession>
<proteinExistence type="predicted"/>
<evidence type="ECO:0000313" key="4">
    <source>
        <dbReference type="EMBL" id="AUJ29493.1"/>
    </source>
</evidence>
<dbReference type="Gene3D" id="3.40.50.2000">
    <property type="entry name" value="Glycogen Phosphorylase B"/>
    <property type="match status" value="2"/>
</dbReference>
<sequence length="337" mass="38705">MRKIIVALKRKNVNNAGTKAKNDIEYFLAKDGFEKLDIDLNDIDCLDFVHSSLDNSESKMIVVQYGGVALPIIKKILRCIKKIPNSKVILILHDVESLRSFKSNKFSFLEKIKSKLEINIFNSVDILIVHNEVMKKKLLLIGVKSRMESIEIFDYFNSNIVLPRENVKNNKICFAGELSKSKFLLDFNTKKYELDLFGPNPAEKYGEGVSYLGEYKSSELPEHLNQSYGLVWDGTSLETCEGFVGKYLMYNNPHKTSLYLSCGLPVIIWDQAAIAKFVDKYNLGFTIGTLNNLDKFMSTITDDEYFKIKKNCMEMSYKIREGFFIRDAVVRSIKRLQ</sequence>
<gene>
    <name evidence="4" type="ORF">BSQ49_04365</name>
</gene>
<feature type="domain" description="Glucosyltransferase 3-like C-terminal" evidence="3">
    <location>
        <begin position="172"/>
        <end position="330"/>
    </location>
</feature>
<dbReference type="PIRSF" id="PIRSF007023">
    <property type="entry name" value="UDP-Galf_transf"/>
    <property type="match status" value="1"/>
</dbReference>
<keyword evidence="1" id="KW-0808">Transferase</keyword>
<dbReference type="InterPro" id="IPR058591">
    <property type="entry name" value="Gtf3_N"/>
</dbReference>
<protein>
    <recommendedName>
        <fullName evidence="6">Beta-1,6-galactofuranosyltransferase</fullName>
    </recommendedName>
</protein>
<dbReference type="Proteomes" id="UP000314960">
    <property type="component" value="Chromosome"/>
</dbReference>
<dbReference type="RefSeq" id="WP_141053031.1">
    <property type="nucleotide sequence ID" value="NZ_CP018176.1"/>
</dbReference>
<dbReference type="EMBL" id="CP018176">
    <property type="protein sequence ID" value="AUJ29493.1"/>
    <property type="molecule type" value="Genomic_DNA"/>
</dbReference>
<feature type="domain" description="Glucosyltransferase 3-like N-terminal" evidence="2">
    <location>
        <begin position="3"/>
        <end position="149"/>
    </location>
</feature>
<dbReference type="SUPFAM" id="SSF53756">
    <property type="entry name" value="UDP-Glycosyltransferase/glycogen phosphorylase"/>
    <property type="match status" value="1"/>
</dbReference>
<evidence type="ECO:0000259" key="2">
    <source>
        <dbReference type="Pfam" id="PF26334"/>
    </source>
</evidence>